<evidence type="ECO:0000313" key="4">
    <source>
        <dbReference type="Proteomes" id="UP000249061"/>
    </source>
</evidence>
<dbReference type="PANTHER" id="PTHR31005">
    <property type="entry name" value="DUF4139 DOMAIN-CONTAINING PROTEIN"/>
    <property type="match status" value="1"/>
</dbReference>
<accession>A0A2W5T365</accession>
<gene>
    <name evidence="3" type="ORF">DI536_21505</name>
</gene>
<organism evidence="3 4">
    <name type="scientific">Archangium gephyra</name>
    <dbReference type="NCBI Taxonomy" id="48"/>
    <lineage>
        <taxon>Bacteria</taxon>
        <taxon>Pseudomonadati</taxon>
        <taxon>Myxococcota</taxon>
        <taxon>Myxococcia</taxon>
        <taxon>Myxococcales</taxon>
        <taxon>Cystobacterineae</taxon>
        <taxon>Archangiaceae</taxon>
        <taxon>Archangium</taxon>
    </lineage>
</organism>
<protein>
    <recommendedName>
        <fullName evidence="5">Aspartate ammonia-lyase</fullName>
    </recommendedName>
</protein>
<dbReference type="InterPro" id="IPR011935">
    <property type="entry name" value="CHP02231"/>
</dbReference>
<sequence>MLPIKKVVVMEDRAQVERAGSVPVNGVTRVEVAGLSLVAVDRSLKVEVKGATLLEAKLERRWKEVPFGGLPSDASETLKHVEALRLRSLEQADVVQRLDARAEVLTGARANLLRSISELTGYGTPNVQAWREQLADLSHRQLTLDEERRAVREALSVTQQRLREAQQALNSERPRTRHECVLVLRLDGTGEAQVRASYLVPAAVWRPAYRATLTGAQVAVEAEAVVWQHTGEDWTDVELAFSTARPTLGTTPPSLEEDVLYLRPKQQLEKRVVDVAIREEVIQSAGEGGGTTEMPGLDDGGETRLLRASSRTTVRNDGQPQRVSLFSFTSQALVERVCPAELSSLVFVIARFPNTAGEVLLAGPVDLIRDAGLVGRGQLKYAAPGETVKLSFGNEDGVQIARETDEKTEEARLTGRRTTTRKVKLFVSNMRTSSTKLIIEERVPVSEVKEVEIQVLTKDCAPAPSTVTRDGIARIELELGAQSTKTAKFSWELSAAAKVAGV</sequence>
<dbReference type="Pfam" id="PF13600">
    <property type="entry name" value="DUF4140"/>
    <property type="match status" value="1"/>
</dbReference>
<dbReference type="InterPro" id="IPR037291">
    <property type="entry name" value="DUF4139"/>
</dbReference>
<dbReference type="EMBL" id="QFQP01000019">
    <property type="protein sequence ID" value="PZR09909.1"/>
    <property type="molecule type" value="Genomic_DNA"/>
</dbReference>
<dbReference type="NCBIfam" id="TIGR02231">
    <property type="entry name" value="mucoidy inhibitor MuiA family protein"/>
    <property type="match status" value="1"/>
</dbReference>
<evidence type="ECO:0000313" key="3">
    <source>
        <dbReference type="EMBL" id="PZR09909.1"/>
    </source>
</evidence>
<feature type="domain" description="DUF4140" evidence="2">
    <location>
        <begin position="7"/>
        <end position="105"/>
    </location>
</feature>
<reference evidence="3 4" key="1">
    <citation type="submission" date="2017-08" db="EMBL/GenBank/DDBJ databases">
        <title>Infants hospitalized years apart are colonized by the same room-sourced microbial strains.</title>
        <authorList>
            <person name="Brooks B."/>
            <person name="Olm M.R."/>
            <person name="Firek B.A."/>
            <person name="Baker R."/>
            <person name="Thomas B.C."/>
            <person name="Morowitz M.J."/>
            <person name="Banfield J.F."/>
        </authorList>
    </citation>
    <scope>NUCLEOTIDE SEQUENCE [LARGE SCALE GENOMIC DNA]</scope>
    <source>
        <strain evidence="3">S2_003_000_R2_14</strain>
    </source>
</reference>
<comment type="caution">
    <text evidence="3">The sequence shown here is derived from an EMBL/GenBank/DDBJ whole genome shotgun (WGS) entry which is preliminary data.</text>
</comment>
<feature type="domain" description="DUF4139" evidence="1">
    <location>
        <begin position="195"/>
        <end position="495"/>
    </location>
</feature>
<dbReference type="AlphaFoldDB" id="A0A2W5T365"/>
<proteinExistence type="predicted"/>
<evidence type="ECO:0008006" key="5">
    <source>
        <dbReference type="Google" id="ProtNLM"/>
    </source>
</evidence>
<evidence type="ECO:0000259" key="1">
    <source>
        <dbReference type="Pfam" id="PF13598"/>
    </source>
</evidence>
<dbReference type="Proteomes" id="UP000249061">
    <property type="component" value="Unassembled WGS sequence"/>
</dbReference>
<dbReference type="InterPro" id="IPR025554">
    <property type="entry name" value="DUF4140"/>
</dbReference>
<evidence type="ECO:0000259" key="2">
    <source>
        <dbReference type="Pfam" id="PF13600"/>
    </source>
</evidence>
<name>A0A2W5T365_9BACT</name>
<dbReference type="Pfam" id="PF13598">
    <property type="entry name" value="DUF4139"/>
    <property type="match status" value="1"/>
</dbReference>
<dbReference type="PANTHER" id="PTHR31005:SF8">
    <property type="entry name" value="DUF4139 DOMAIN-CONTAINING PROTEIN"/>
    <property type="match status" value="1"/>
</dbReference>